<dbReference type="CDD" id="cd13557">
    <property type="entry name" value="PBP2_SsuA"/>
    <property type="match status" value="1"/>
</dbReference>
<sequence length="310" mass="33589">MPSIKQLGAALLALALAGTAAAAEIHIGYQKSSLNLIVLKSRGLLEKKLAAQGNTVKWTEFAAGPQLLEALNVGSIDFGMTGDTPPIFAQAGGTQLVYVGYEPPKPQASAILVPADSPIKKLADLKGKKIALQKGSSAHWLLVRALDQNGLKWDDIQPVFLAPADARAAYESKAVDAWAIWDPYYAAAERALKPRVLTTGEGLSANYTFYLASRQFAAQQGKQLQQVFDALSDNDDFLDKQPRETAQILSKAIGLDVPTFETVVSRRPSFRVSWLTPQVAADQQRIADRFAELKLIPKTITVKDIVLPPQ</sequence>
<evidence type="ECO:0000256" key="7">
    <source>
        <dbReference type="SAM" id="SignalP"/>
    </source>
</evidence>
<keyword evidence="3" id="KW-0813">Transport</keyword>
<gene>
    <name evidence="9" type="ORF">SAMN02745857_00381</name>
</gene>
<evidence type="ECO:0000256" key="2">
    <source>
        <dbReference type="ARBA" id="ARBA00010742"/>
    </source>
</evidence>
<evidence type="ECO:0000256" key="3">
    <source>
        <dbReference type="ARBA" id="ARBA00022448"/>
    </source>
</evidence>
<dbReference type="Pfam" id="PF09084">
    <property type="entry name" value="NMT1"/>
    <property type="match status" value="1"/>
</dbReference>
<name>A0A1W1X168_9NEIS</name>
<dbReference type="PANTHER" id="PTHR30024:SF42">
    <property type="entry name" value="ALIPHATIC SULFONATES-BINDING PROTEIN-RELATED"/>
    <property type="match status" value="1"/>
</dbReference>
<organism evidence="9 10">
    <name type="scientific">Andreprevotia lacus DSM 23236</name>
    <dbReference type="NCBI Taxonomy" id="1121001"/>
    <lineage>
        <taxon>Bacteria</taxon>
        <taxon>Pseudomonadati</taxon>
        <taxon>Pseudomonadota</taxon>
        <taxon>Betaproteobacteria</taxon>
        <taxon>Neisseriales</taxon>
        <taxon>Chitinibacteraceae</taxon>
        <taxon>Andreprevotia</taxon>
    </lineage>
</organism>
<dbReference type="EMBL" id="FWXD01000002">
    <property type="protein sequence ID" value="SMC17692.1"/>
    <property type="molecule type" value="Genomic_DNA"/>
</dbReference>
<feature type="domain" description="Solute-binding protein family 3/N-terminal" evidence="8">
    <location>
        <begin position="24"/>
        <end position="256"/>
    </location>
</feature>
<comment type="similarity">
    <text evidence="2">Belongs to the bacterial solute-binding protein SsuA/TauA family.</text>
</comment>
<evidence type="ECO:0000256" key="6">
    <source>
        <dbReference type="ARBA" id="ARBA00070228"/>
    </source>
</evidence>
<dbReference type="InterPro" id="IPR010067">
    <property type="entry name" value="ABC_SsuA_sub-bd"/>
</dbReference>
<dbReference type="GO" id="GO:0042597">
    <property type="term" value="C:periplasmic space"/>
    <property type="evidence" value="ECO:0007669"/>
    <property type="project" value="UniProtKB-SubCell"/>
</dbReference>
<evidence type="ECO:0000256" key="4">
    <source>
        <dbReference type="ARBA" id="ARBA00022729"/>
    </source>
</evidence>
<comment type="function">
    <text evidence="5">Part of a binding-protein-dependent transport system for aliphatic sulfonates. Putative binding protein.</text>
</comment>
<comment type="subcellular location">
    <subcellularLocation>
        <location evidence="1">Periplasm</location>
    </subcellularLocation>
</comment>
<protein>
    <recommendedName>
        <fullName evidence="6">Putative aliphatic sulfonates-binding protein</fullName>
    </recommendedName>
</protein>
<dbReference type="Proteomes" id="UP000192761">
    <property type="component" value="Unassembled WGS sequence"/>
</dbReference>
<dbReference type="PANTHER" id="PTHR30024">
    <property type="entry name" value="ALIPHATIC SULFONATES-BINDING PROTEIN-RELATED"/>
    <property type="match status" value="1"/>
</dbReference>
<dbReference type="InterPro" id="IPR001638">
    <property type="entry name" value="Solute-binding_3/MltF_N"/>
</dbReference>
<dbReference type="RefSeq" id="WP_084088857.1">
    <property type="nucleotide sequence ID" value="NZ_FWXD01000002.1"/>
</dbReference>
<evidence type="ECO:0000313" key="10">
    <source>
        <dbReference type="Proteomes" id="UP000192761"/>
    </source>
</evidence>
<evidence type="ECO:0000259" key="8">
    <source>
        <dbReference type="SMART" id="SM00062"/>
    </source>
</evidence>
<dbReference type="InterPro" id="IPR015168">
    <property type="entry name" value="SsuA/THI5"/>
</dbReference>
<reference evidence="9 10" key="1">
    <citation type="submission" date="2017-04" db="EMBL/GenBank/DDBJ databases">
        <authorList>
            <person name="Afonso C.L."/>
            <person name="Miller P.J."/>
            <person name="Scott M.A."/>
            <person name="Spackman E."/>
            <person name="Goraichik I."/>
            <person name="Dimitrov K.M."/>
            <person name="Suarez D.L."/>
            <person name="Swayne D.E."/>
        </authorList>
    </citation>
    <scope>NUCLEOTIDE SEQUENCE [LARGE SCALE GENOMIC DNA]</scope>
    <source>
        <strain evidence="9 10">DSM 23236</strain>
    </source>
</reference>
<keyword evidence="10" id="KW-1185">Reference proteome</keyword>
<evidence type="ECO:0000256" key="5">
    <source>
        <dbReference type="ARBA" id="ARBA00055538"/>
    </source>
</evidence>
<dbReference type="FunFam" id="3.40.190.10:FF:000050">
    <property type="entry name" value="Sulfonate ABC transporter substrate-binding protein"/>
    <property type="match status" value="1"/>
</dbReference>
<dbReference type="Gene3D" id="3.40.190.10">
    <property type="entry name" value="Periplasmic binding protein-like II"/>
    <property type="match status" value="2"/>
</dbReference>
<dbReference type="GO" id="GO:0042626">
    <property type="term" value="F:ATPase-coupled transmembrane transporter activity"/>
    <property type="evidence" value="ECO:0007669"/>
    <property type="project" value="InterPro"/>
</dbReference>
<dbReference type="SMART" id="SM00062">
    <property type="entry name" value="PBPb"/>
    <property type="match status" value="1"/>
</dbReference>
<dbReference type="AlphaFoldDB" id="A0A1W1X168"/>
<dbReference type="NCBIfam" id="TIGR01728">
    <property type="entry name" value="SsuA_fam"/>
    <property type="match status" value="1"/>
</dbReference>
<accession>A0A1W1X168</accession>
<feature type="chain" id="PRO_5012822736" description="Putative aliphatic sulfonates-binding protein" evidence="7">
    <location>
        <begin position="23"/>
        <end position="310"/>
    </location>
</feature>
<proteinExistence type="inferred from homology"/>
<dbReference type="GO" id="GO:0016020">
    <property type="term" value="C:membrane"/>
    <property type="evidence" value="ECO:0007669"/>
    <property type="project" value="InterPro"/>
</dbReference>
<evidence type="ECO:0000313" key="9">
    <source>
        <dbReference type="EMBL" id="SMC17692.1"/>
    </source>
</evidence>
<dbReference type="NCBIfam" id="NF008588">
    <property type="entry name" value="PRK11553.1"/>
    <property type="match status" value="1"/>
</dbReference>
<dbReference type="OrthoDB" id="286202at2"/>
<evidence type="ECO:0000256" key="1">
    <source>
        <dbReference type="ARBA" id="ARBA00004418"/>
    </source>
</evidence>
<keyword evidence="4 7" id="KW-0732">Signal</keyword>
<dbReference type="STRING" id="1121001.SAMN02745857_00381"/>
<dbReference type="SUPFAM" id="SSF53850">
    <property type="entry name" value="Periplasmic binding protein-like II"/>
    <property type="match status" value="1"/>
</dbReference>
<feature type="signal peptide" evidence="7">
    <location>
        <begin position="1"/>
        <end position="22"/>
    </location>
</feature>